<dbReference type="Proteomes" id="UP001311915">
    <property type="component" value="Unassembled WGS sequence"/>
</dbReference>
<feature type="region of interest" description="Disordered" evidence="1">
    <location>
        <begin position="41"/>
        <end position="83"/>
    </location>
</feature>
<evidence type="ECO:0000313" key="3">
    <source>
        <dbReference type="Proteomes" id="UP001311915"/>
    </source>
</evidence>
<organism evidence="2 3">
    <name type="scientific">Solanum pinnatisectum</name>
    <name type="common">tansyleaf nightshade</name>
    <dbReference type="NCBI Taxonomy" id="50273"/>
    <lineage>
        <taxon>Eukaryota</taxon>
        <taxon>Viridiplantae</taxon>
        <taxon>Streptophyta</taxon>
        <taxon>Embryophyta</taxon>
        <taxon>Tracheophyta</taxon>
        <taxon>Spermatophyta</taxon>
        <taxon>Magnoliopsida</taxon>
        <taxon>eudicotyledons</taxon>
        <taxon>Gunneridae</taxon>
        <taxon>Pentapetalae</taxon>
        <taxon>asterids</taxon>
        <taxon>lamiids</taxon>
        <taxon>Solanales</taxon>
        <taxon>Solanaceae</taxon>
        <taxon>Solanoideae</taxon>
        <taxon>Solaneae</taxon>
        <taxon>Solanum</taxon>
    </lineage>
</organism>
<protein>
    <recommendedName>
        <fullName evidence="4">Retrotransposon gag domain-containing protein</fullName>
    </recommendedName>
</protein>
<evidence type="ECO:0008006" key="4">
    <source>
        <dbReference type="Google" id="ProtNLM"/>
    </source>
</evidence>
<comment type="caution">
    <text evidence="2">The sequence shown here is derived from an EMBL/GenBank/DDBJ whole genome shotgun (WGS) entry which is preliminary data.</text>
</comment>
<name>A0AAV9KIR7_9SOLN</name>
<sequence>MGDEISSRFRDEINSRFQEERVITETLMDSKLAAMEQRLVHGAESSNTQTIGKSTNPAPRGNTLPIQPANHNHQTSGNSNSTIPRYARMDFPTYDGTNDPLIWAYRCEQFFENQHTAEAEKVGVAGFHLLGEAQLWYYQLKRAKGRMSWEDFQNNVSSDLDLLKAATR</sequence>
<feature type="compositionally biased region" description="Polar residues" evidence="1">
    <location>
        <begin position="69"/>
        <end position="83"/>
    </location>
</feature>
<proteinExistence type="predicted"/>
<reference evidence="2 3" key="1">
    <citation type="submission" date="2023-10" db="EMBL/GenBank/DDBJ databases">
        <title>Genome-Wide Identification Analysis in wild type Solanum Pinnatisectum Reveals Some Genes Defensing Phytophthora Infestans.</title>
        <authorList>
            <person name="Sun C."/>
        </authorList>
    </citation>
    <scope>NUCLEOTIDE SEQUENCE [LARGE SCALE GENOMIC DNA]</scope>
    <source>
        <strain evidence="2">LQN</strain>
        <tissue evidence="2">Leaf</tissue>
    </source>
</reference>
<dbReference type="EMBL" id="JAWPEI010000010">
    <property type="protein sequence ID" value="KAK4713336.1"/>
    <property type="molecule type" value="Genomic_DNA"/>
</dbReference>
<evidence type="ECO:0000256" key="1">
    <source>
        <dbReference type="SAM" id="MobiDB-lite"/>
    </source>
</evidence>
<gene>
    <name evidence="2" type="ORF">R3W88_019243</name>
</gene>
<evidence type="ECO:0000313" key="2">
    <source>
        <dbReference type="EMBL" id="KAK4713336.1"/>
    </source>
</evidence>
<keyword evidence="3" id="KW-1185">Reference proteome</keyword>
<dbReference type="AlphaFoldDB" id="A0AAV9KIR7"/>
<accession>A0AAV9KIR7</accession>
<feature type="compositionally biased region" description="Polar residues" evidence="1">
    <location>
        <begin position="44"/>
        <end position="57"/>
    </location>
</feature>